<dbReference type="PANTHER" id="PTHR11360:SF130">
    <property type="entry name" value="MAJOR FACILITATOR SUPERFAMILY (MFS) PROFILE DOMAIN-CONTAINING PROTEIN-RELATED"/>
    <property type="match status" value="1"/>
</dbReference>
<feature type="compositionally biased region" description="Basic and acidic residues" evidence="3">
    <location>
        <begin position="41"/>
        <end position="67"/>
    </location>
</feature>
<evidence type="ECO:0000313" key="7">
    <source>
        <dbReference type="Proteomes" id="UP001430848"/>
    </source>
</evidence>
<evidence type="ECO:0000256" key="3">
    <source>
        <dbReference type="SAM" id="MobiDB-lite"/>
    </source>
</evidence>
<dbReference type="SUPFAM" id="SSF103473">
    <property type="entry name" value="MFS general substrate transporter"/>
    <property type="match status" value="1"/>
</dbReference>
<dbReference type="InterPro" id="IPR050327">
    <property type="entry name" value="Proton-linked_MCT"/>
</dbReference>
<gene>
    <name evidence="6" type="ORF">SLS63_006996</name>
</gene>
<keyword evidence="7" id="KW-1185">Reference proteome</keyword>
<dbReference type="EMBL" id="JAKNSF020000036">
    <property type="protein sequence ID" value="KAK7727915.1"/>
    <property type="molecule type" value="Genomic_DNA"/>
</dbReference>
<comment type="similarity">
    <text evidence="2">Belongs to the major facilitator superfamily. Monocarboxylate porter (TC 2.A.1.13) family.</text>
</comment>
<feature type="domain" description="Major facilitator superfamily (MFS) profile" evidence="5">
    <location>
        <begin position="162"/>
        <end position="545"/>
    </location>
</feature>
<reference evidence="6 7" key="1">
    <citation type="submission" date="2024-02" db="EMBL/GenBank/DDBJ databases">
        <title>De novo assembly and annotation of 12 fungi associated with fruit tree decline syndrome in Ontario, Canada.</title>
        <authorList>
            <person name="Sulman M."/>
            <person name="Ellouze W."/>
            <person name="Ilyukhin E."/>
        </authorList>
    </citation>
    <scope>NUCLEOTIDE SEQUENCE [LARGE SCALE GENOMIC DNA]</scope>
    <source>
        <strain evidence="6 7">M169</strain>
    </source>
</reference>
<feature type="transmembrane region" description="Helical" evidence="4">
    <location>
        <begin position="522"/>
        <end position="541"/>
    </location>
</feature>
<keyword evidence="4" id="KW-0472">Membrane</keyword>
<dbReference type="CDD" id="cd17352">
    <property type="entry name" value="MFS_MCT_SLC16"/>
    <property type="match status" value="1"/>
</dbReference>
<keyword evidence="4" id="KW-0812">Transmembrane</keyword>
<feature type="transmembrane region" description="Helical" evidence="4">
    <location>
        <begin position="489"/>
        <end position="510"/>
    </location>
</feature>
<keyword evidence="4" id="KW-1133">Transmembrane helix</keyword>
<evidence type="ECO:0000313" key="6">
    <source>
        <dbReference type="EMBL" id="KAK7727915.1"/>
    </source>
</evidence>
<dbReference type="InterPro" id="IPR036259">
    <property type="entry name" value="MFS_trans_sf"/>
</dbReference>
<feature type="transmembrane region" description="Helical" evidence="4">
    <location>
        <begin position="200"/>
        <end position="219"/>
    </location>
</feature>
<accession>A0ABR1P6Y7</accession>
<organism evidence="6 7">
    <name type="scientific">Diaporthe eres</name>
    <name type="common">Phomopsis oblonga</name>
    <dbReference type="NCBI Taxonomy" id="83184"/>
    <lineage>
        <taxon>Eukaryota</taxon>
        <taxon>Fungi</taxon>
        <taxon>Dikarya</taxon>
        <taxon>Ascomycota</taxon>
        <taxon>Pezizomycotina</taxon>
        <taxon>Sordariomycetes</taxon>
        <taxon>Sordariomycetidae</taxon>
        <taxon>Diaporthales</taxon>
        <taxon>Diaporthaceae</taxon>
        <taxon>Diaporthe</taxon>
        <taxon>Diaporthe eres species complex</taxon>
    </lineage>
</organism>
<sequence>MNAQPPIEPKPSCDSALPIGKSGFRRQLRMARSPSTSSGSTDRDPSTSTEEKGRDSVDGAKGYEKAEGIPQDGLETQPAGLRRLATRDSNTQAVPGVQLDESDFEDDRSGGDDRASGAHEEDRGGGGSGGIGVFGLAERALSRTTSKSSFNPGPPPDGGLRAWVTVATGHLVIMNTWGYINSFGVFQTYYATELGLPPATISWIGSIQVFLLFFIGTFTGRITDAGYFREVFLLGTAFQLLGIFTTSVCTKYWQLFLAQGICMGLGNGCLFCPTVATVSTYFSKKRGLAIGMTACGSATGGLIFPAMARQLLPTAGFPWTIRAIGFIQLTSLVVANIGLKRRIPPRKAGALVEWAAFQELEYTFFAAGSFTCFLGVYFAFYYLASYSRDIIGLSYVDSLNLLLLLNGIGIIGRLVPNHLADRWGAINIFVPTAIIAGVCQLTWIAVSDPPGLYAWAVFFGIAAGGIQSLFPAGLSSLTTDLRKSGTRMGMVFTIVSFATLTGPPIAGAIISSCGGQYYGAQAFAGCAMIVGGGFMAAAKVVKQRKVGGGWKTKV</sequence>
<feature type="compositionally biased region" description="Basic and acidic residues" evidence="3">
    <location>
        <begin position="107"/>
        <end position="124"/>
    </location>
</feature>
<feature type="transmembrane region" description="Helical" evidence="4">
    <location>
        <begin position="390"/>
        <end position="411"/>
    </location>
</feature>
<dbReference type="Gene3D" id="1.20.1250.20">
    <property type="entry name" value="MFS general substrate transporter like domains"/>
    <property type="match status" value="2"/>
</dbReference>
<dbReference type="Proteomes" id="UP001430848">
    <property type="component" value="Unassembled WGS sequence"/>
</dbReference>
<evidence type="ECO:0000259" key="5">
    <source>
        <dbReference type="PROSITE" id="PS50850"/>
    </source>
</evidence>
<dbReference type="Pfam" id="PF07690">
    <property type="entry name" value="MFS_1"/>
    <property type="match status" value="1"/>
</dbReference>
<comment type="subcellular location">
    <subcellularLocation>
        <location evidence="1">Membrane</location>
        <topology evidence="1">Multi-pass membrane protein</topology>
    </subcellularLocation>
</comment>
<comment type="caution">
    <text evidence="6">The sequence shown here is derived from an EMBL/GenBank/DDBJ whole genome shotgun (WGS) entry which is preliminary data.</text>
</comment>
<dbReference type="PROSITE" id="PS50850">
    <property type="entry name" value="MFS"/>
    <property type="match status" value="1"/>
</dbReference>
<dbReference type="InterPro" id="IPR020846">
    <property type="entry name" value="MFS_dom"/>
</dbReference>
<feature type="transmembrane region" description="Helical" evidence="4">
    <location>
        <begin position="423"/>
        <end position="446"/>
    </location>
</feature>
<feature type="transmembrane region" description="Helical" evidence="4">
    <location>
        <begin position="452"/>
        <end position="477"/>
    </location>
</feature>
<evidence type="ECO:0000256" key="4">
    <source>
        <dbReference type="SAM" id="Phobius"/>
    </source>
</evidence>
<evidence type="ECO:0000256" key="2">
    <source>
        <dbReference type="ARBA" id="ARBA00006727"/>
    </source>
</evidence>
<name>A0ABR1P6Y7_DIAER</name>
<proteinExistence type="inferred from homology"/>
<feature type="transmembrane region" description="Helical" evidence="4">
    <location>
        <begin position="319"/>
        <end position="339"/>
    </location>
</feature>
<dbReference type="PANTHER" id="PTHR11360">
    <property type="entry name" value="MONOCARBOXYLATE TRANSPORTER"/>
    <property type="match status" value="1"/>
</dbReference>
<feature type="region of interest" description="Disordered" evidence="3">
    <location>
        <begin position="1"/>
        <end position="130"/>
    </location>
</feature>
<dbReference type="InterPro" id="IPR011701">
    <property type="entry name" value="MFS"/>
</dbReference>
<evidence type="ECO:0000256" key="1">
    <source>
        <dbReference type="ARBA" id="ARBA00004141"/>
    </source>
</evidence>
<feature type="transmembrane region" description="Helical" evidence="4">
    <location>
        <begin position="360"/>
        <end position="384"/>
    </location>
</feature>
<feature type="transmembrane region" description="Helical" evidence="4">
    <location>
        <begin position="288"/>
        <end position="307"/>
    </location>
</feature>
<feature type="transmembrane region" description="Helical" evidence="4">
    <location>
        <begin position="231"/>
        <end position="250"/>
    </location>
</feature>
<feature type="transmembrane region" description="Helical" evidence="4">
    <location>
        <begin position="256"/>
        <end position="276"/>
    </location>
</feature>
<protein>
    <recommendedName>
        <fullName evidence="5">Major facilitator superfamily (MFS) profile domain-containing protein</fullName>
    </recommendedName>
</protein>